<evidence type="ECO:0008006" key="3">
    <source>
        <dbReference type="Google" id="ProtNLM"/>
    </source>
</evidence>
<feature type="non-terminal residue" evidence="1">
    <location>
        <position position="166"/>
    </location>
</feature>
<reference evidence="1" key="2">
    <citation type="journal article" date="2023" name="Int. J. Mol. Sci.">
        <title>De Novo Assembly and Annotation of 11 Diverse Shrub Willow (Salix) Genomes Reveals Novel Gene Organization in Sex-Linked Regions.</title>
        <authorList>
            <person name="Hyden B."/>
            <person name="Feng K."/>
            <person name="Yates T.B."/>
            <person name="Jawdy S."/>
            <person name="Cereghino C."/>
            <person name="Smart L.B."/>
            <person name="Muchero W."/>
        </authorList>
    </citation>
    <scope>NUCLEOTIDE SEQUENCE</scope>
    <source>
        <tissue evidence="1">Shoot tip</tissue>
    </source>
</reference>
<dbReference type="Proteomes" id="UP001151532">
    <property type="component" value="Chromosome 16"/>
</dbReference>
<dbReference type="OrthoDB" id="996578at2759"/>
<gene>
    <name evidence="1" type="ORF">OIU79_027707</name>
</gene>
<reference evidence="1" key="1">
    <citation type="submission" date="2022-11" db="EMBL/GenBank/DDBJ databases">
        <authorList>
            <person name="Hyden B.L."/>
            <person name="Feng K."/>
            <person name="Yates T."/>
            <person name="Jawdy S."/>
            <person name="Smart L.B."/>
            <person name="Muchero W."/>
        </authorList>
    </citation>
    <scope>NUCLEOTIDE SEQUENCE</scope>
    <source>
        <tissue evidence="1">Shoot tip</tissue>
    </source>
</reference>
<proteinExistence type="predicted"/>
<comment type="caution">
    <text evidence="1">The sequence shown here is derived from an EMBL/GenBank/DDBJ whole genome shotgun (WGS) entry which is preliminary data.</text>
</comment>
<dbReference type="AlphaFoldDB" id="A0A9Q1A1T5"/>
<keyword evidence="2" id="KW-1185">Reference proteome</keyword>
<organism evidence="1 2">
    <name type="scientific">Salix purpurea</name>
    <name type="common">Purple osier willow</name>
    <dbReference type="NCBI Taxonomy" id="77065"/>
    <lineage>
        <taxon>Eukaryota</taxon>
        <taxon>Viridiplantae</taxon>
        <taxon>Streptophyta</taxon>
        <taxon>Embryophyta</taxon>
        <taxon>Tracheophyta</taxon>
        <taxon>Spermatophyta</taxon>
        <taxon>Magnoliopsida</taxon>
        <taxon>eudicotyledons</taxon>
        <taxon>Gunneridae</taxon>
        <taxon>Pentapetalae</taxon>
        <taxon>rosids</taxon>
        <taxon>fabids</taxon>
        <taxon>Malpighiales</taxon>
        <taxon>Salicaceae</taxon>
        <taxon>Saliceae</taxon>
        <taxon>Salix</taxon>
    </lineage>
</organism>
<evidence type="ECO:0000313" key="1">
    <source>
        <dbReference type="EMBL" id="KAJ6755145.1"/>
    </source>
</evidence>
<dbReference type="EMBL" id="JAPFFK010000007">
    <property type="protein sequence ID" value="KAJ6755145.1"/>
    <property type="molecule type" value="Genomic_DNA"/>
</dbReference>
<accession>A0A9Q1A1T5</accession>
<protein>
    <recommendedName>
        <fullName evidence="3">Rx N-terminal domain-containing protein</fullName>
    </recommendedName>
</protein>
<evidence type="ECO:0000313" key="2">
    <source>
        <dbReference type="Proteomes" id="UP001151532"/>
    </source>
</evidence>
<sequence>MAFVEAITSAILQPLIEKLASASFLKFAREKEKEKEIDSEIKKWKLRLLEIRAVLSWYQTYSYRRRKSKLGKNLVPTCFAAVIGKVGWSKLEDITSRLQEIVAQKDLLDLSKCSFSRFDERLPTTSLMVKKSHVYGREKDKEALVELLIRGGEAANGSPFSVISII</sequence>
<name>A0A9Q1A1T5_SALPP</name>